<reference evidence="1" key="1">
    <citation type="submission" date="2004-02" db="EMBL/GenBank/DDBJ databases">
        <title>The genome sequence of the enterobacterial phytopathogen Erwinia carotovora subsp. atroseptica SCRI1043 and functional genomic identification of novel virulence factors.</title>
        <authorList>
            <person name="Bell K.S."/>
            <person name="Sebaihia M."/>
            <person name="Pritchard L."/>
            <person name="Holden M."/>
            <person name="Hyman L.J."/>
            <person name="Holeva M.C."/>
            <person name="Thomson N.R."/>
            <person name="Bentley S.D."/>
            <person name="Churcher C."/>
            <person name="Mungall K."/>
            <person name="Atkin R."/>
            <person name="Bason N."/>
            <person name="Brooks K."/>
            <person name="Chillingworth T."/>
            <person name="Clark K."/>
            <person name="Doggett J."/>
            <person name="Fraser A."/>
            <person name="Hance Z."/>
            <person name="Hauser H."/>
            <person name="Jagels K."/>
            <person name="Moule S."/>
            <person name="Norbertczak H."/>
            <person name="Ormond D."/>
            <person name="Price C."/>
            <person name="Quail M.A."/>
            <person name="Sanders M."/>
            <person name="Walker D."/>
            <person name="Whitehead S."/>
            <person name="Salmond G.P.C."/>
            <person name="Birch P.R.J."/>
            <person name="Barrell B.G."/>
            <person name="Parkhill J."/>
            <person name="Toth I.K."/>
        </authorList>
    </citation>
    <scope>NUCLEOTIDE SEQUENCE</scope>
    <source>
        <strain evidence="1">SCRI1043</strain>
    </source>
</reference>
<dbReference type="HOGENOM" id="CLU_2790228_0_0_6"/>
<accession>Q6CZ47</accession>
<dbReference type="Proteomes" id="UP000007966">
    <property type="component" value="Chromosome"/>
</dbReference>
<organism evidence="1 2">
    <name type="scientific">Pectobacterium atrosepticum (strain SCRI 1043 / ATCC BAA-672)</name>
    <name type="common">Erwinia carotovora subsp. atroseptica</name>
    <dbReference type="NCBI Taxonomy" id="218491"/>
    <lineage>
        <taxon>Bacteria</taxon>
        <taxon>Pseudomonadati</taxon>
        <taxon>Pseudomonadota</taxon>
        <taxon>Gammaproteobacteria</taxon>
        <taxon>Enterobacterales</taxon>
        <taxon>Pectobacteriaceae</taxon>
        <taxon>Pectobacterium</taxon>
    </lineage>
</organism>
<keyword evidence="2" id="KW-1185">Reference proteome</keyword>
<dbReference type="KEGG" id="eca:ECA4306"/>
<dbReference type="eggNOG" id="ENOG5031I1X">
    <property type="taxonomic scope" value="Bacteria"/>
</dbReference>
<sequence>MRDNVVIFMLPRSTRPTRDGSSAARPVTPGFRRELCRYAVPSSVSDLTDRLRHVPTWRKLSPRPCGSS</sequence>
<evidence type="ECO:0000313" key="1">
    <source>
        <dbReference type="EMBL" id="CAG77203.1"/>
    </source>
</evidence>
<dbReference type="EMBL" id="BX950851">
    <property type="protein sequence ID" value="CAG77203.1"/>
    <property type="molecule type" value="Genomic_DNA"/>
</dbReference>
<dbReference type="STRING" id="218491.ECA4306"/>
<protein>
    <submittedName>
        <fullName evidence="1">Uncharacterized protein</fullName>
    </submittedName>
</protein>
<evidence type="ECO:0000313" key="2">
    <source>
        <dbReference type="Proteomes" id="UP000007966"/>
    </source>
</evidence>
<proteinExistence type="predicted"/>
<gene>
    <name evidence="1" type="ordered locus">ECA4306</name>
</gene>
<dbReference type="AlphaFoldDB" id="Q6CZ47"/>
<name>Q6CZ47_PECAS</name>